<reference evidence="14" key="1">
    <citation type="submission" date="2022-12" db="EMBL/GenBank/DDBJ databases">
        <title>Paraconexibacter alkalitolerans sp. nov. and Baekduia alba sp. nov., isolated from soil and emended description of the genera Paraconexibacter (Chun et al., 2020) and Baekduia (An et al., 2020).</title>
        <authorList>
            <person name="Vieira S."/>
            <person name="Huber K.J."/>
            <person name="Geppert A."/>
            <person name="Wolf J."/>
            <person name="Neumann-Schaal M."/>
            <person name="Muesken M."/>
            <person name="Overmann J."/>
        </authorList>
    </citation>
    <scope>NUCLEOTIDE SEQUENCE</scope>
    <source>
        <strain evidence="14">AEG42_29</strain>
    </source>
</reference>
<dbReference type="FunFam" id="2.40.50.100:FF:000009">
    <property type="entry name" value="Acetyltransferase component of pyruvate dehydrogenase complex"/>
    <property type="match status" value="1"/>
</dbReference>
<accession>A0AAU7ASD2</accession>
<evidence type="ECO:0000256" key="1">
    <source>
        <dbReference type="ARBA" id="ARBA00001938"/>
    </source>
</evidence>
<evidence type="ECO:0000256" key="10">
    <source>
        <dbReference type="RuleBase" id="RU003423"/>
    </source>
</evidence>
<organism evidence="14">
    <name type="scientific">Paraconexibacter sp. AEG42_29</name>
    <dbReference type="NCBI Taxonomy" id="2997339"/>
    <lineage>
        <taxon>Bacteria</taxon>
        <taxon>Bacillati</taxon>
        <taxon>Actinomycetota</taxon>
        <taxon>Thermoleophilia</taxon>
        <taxon>Solirubrobacterales</taxon>
        <taxon>Paraconexibacteraceae</taxon>
        <taxon>Paraconexibacter</taxon>
    </lineage>
</organism>
<comment type="similarity">
    <text evidence="2 10">Belongs to the 2-oxoacid dehydrogenase family.</text>
</comment>
<evidence type="ECO:0000256" key="9">
    <source>
        <dbReference type="ARBA" id="ARBA00048370"/>
    </source>
</evidence>
<dbReference type="InterPro" id="IPR011053">
    <property type="entry name" value="Single_hybrid_motif"/>
</dbReference>
<dbReference type="Pfam" id="PF02817">
    <property type="entry name" value="E3_binding"/>
    <property type="match status" value="1"/>
</dbReference>
<keyword evidence="6 10" id="KW-0450">Lipoyl</keyword>
<evidence type="ECO:0000256" key="4">
    <source>
        <dbReference type="ARBA" id="ARBA00022679"/>
    </source>
</evidence>
<dbReference type="InterPro" id="IPR050743">
    <property type="entry name" value="2-oxoacid_DH_E2_comp"/>
</dbReference>
<dbReference type="InterPro" id="IPR036625">
    <property type="entry name" value="E3-bd_dom_sf"/>
</dbReference>
<keyword evidence="7 10" id="KW-0012">Acyltransferase</keyword>
<dbReference type="PROSITE" id="PS00189">
    <property type="entry name" value="LIPOYL"/>
    <property type="match status" value="1"/>
</dbReference>
<dbReference type="PROSITE" id="PS50968">
    <property type="entry name" value="BIOTINYL_LIPOYL"/>
    <property type="match status" value="1"/>
</dbReference>
<dbReference type="PROSITE" id="PS51826">
    <property type="entry name" value="PSBD"/>
    <property type="match status" value="1"/>
</dbReference>
<dbReference type="InterPro" id="IPR004167">
    <property type="entry name" value="PSBD"/>
</dbReference>
<gene>
    <name evidence="14" type="ORF">DSM112329_01234</name>
</gene>
<name>A0AAU7ASD2_9ACTN</name>
<dbReference type="Gene3D" id="2.40.50.100">
    <property type="match status" value="1"/>
</dbReference>
<feature type="region of interest" description="Disordered" evidence="11">
    <location>
        <begin position="74"/>
        <end position="158"/>
    </location>
</feature>
<dbReference type="InterPro" id="IPR023213">
    <property type="entry name" value="CAT-like_dom_sf"/>
</dbReference>
<dbReference type="AlphaFoldDB" id="A0AAU7ASD2"/>
<evidence type="ECO:0000256" key="2">
    <source>
        <dbReference type="ARBA" id="ARBA00007317"/>
    </source>
</evidence>
<keyword evidence="14" id="KW-0670">Pyruvate</keyword>
<keyword evidence="4 10" id="KW-0808">Transferase</keyword>
<dbReference type="GO" id="GO:0006086">
    <property type="term" value="P:pyruvate decarboxylation to acetyl-CoA"/>
    <property type="evidence" value="ECO:0007669"/>
    <property type="project" value="TreeGrafter"/>
</dbReference>
<dbReference type="Gene3D" id="3.30.559.10">
    <property type="entry name" value="Chloramphenicol acetyltransferase-like domain"/>
    <property type="match status" value="1"/>
</dbReference>
<dbReference type="SUPFAM" id="SSF47005">
    <property type="entry name" value="Peripheral subunit-binding domain of 2-oxo acid dehydrogenase complex"/>
    <property type="match status" value="1"/>
</dbReference>
<comment type="cofactor">
    <cofactor evidence="1 10">
        <name>(R)-lipoate</name>
        <dbReference type="ChEBI" id="CHEBI:83088"/>
    </cofactor>
</comment>
<protein>
    <recommendedName>
        <fullName evidence="10">Dihydrolipoamide acetyltransferase component of pyruvate dehydrogenase complex</fullName>
        <ecNumber evidence="10">2.3.1.-</ecNumber>
    </recommendedName>
</protein>
<dbReference type="GO" id="GO:0005737">
    <property type="term" value="C:cytoplasm"/>
    <property type="evidence" value="ECO:0007669"/>
    <property type="project" value="TreeGrafter"/>
</dbReference>
<dbReference type="GO" id="GO:0004742">
    <property type="term" value="F:dihydrolipoyllysine-residue acetyltransferase activity"/>
    <property type="evidence" value="ECO:0007669"/>
    <property type="project" value="UniProtKB-EC"/>
</dbReference>
<dbReference type="KEGG" id="parq:DSM112329_01234"/>
<feature type="domain" description="Peripheral subunit-binding (PSBD)" evidence="13">
    <location>
        <begin position="163"/>
        <end position="200"/>
    </location>
</feature>
<dbReference type="InterPro" id="IPR003016">
    <property type="entry name" value="2-oxoA_DH_lipoyl-BS"/>
</dbReference>
<evidence type="ECO:0000256" key="6">
    <source>
        <dbReference type="ARBA" id="ARBA00022823"/>
    </source>
</evidence>
<evidence type="ECO:0000256" key="7">
    <source>
        <dbReference type="ARBA" id="ARBA00023315"/>
    </source>
</evidence>
<sequence>MASVTTVEVPDIGDFDEVPVIEILVEVGDTVSVEDPLVTLESEKASMDVPSPVAGVVKELLVKVGDSVKEGVPLLTVEESADDDSGGDAESGNSDAEDEAAETDAGGAVGTPPAASARSSLALPDDALGGMPTAPTTNGTGAKAGAPDGGGGLLGGSDDAPIYASPMVRRRARELGIDLTTVAGTGRGGRIQAVDLRAAADAAAKAPAPAGGAAGAGDATSILGFALAKWPTPDFAKQGPVERVELSKIRKLSATNLHRNWVAIPHVTHDDEADITELEAFRKQVNAEQAKLKEGGAKLTMVALLMKACVASLKAFPDMNSSLEPGGEALIHKRYYHLGFAADTPNGLVVPVIRDVDQKGILDVARDLTELSGKARAGKLSPKEMSGSTFTISSLGGIGGTSFTPIVNAPEVGILGVTRSAMKPVWDGSAFVPRLMVPLSLSYDHRVIDGAAAARFMVHLCQTLTDLRRVLL</sequence>
<dbReference type="InterPro" id="IPR001078">
    <property type="entry name" value="2-oxoacid_DH_actylTfrase"/>
</dbReference>
<evidence type="ECO:0000256" key="3">
    <source>
        <dbReference type="ARBA" id="ARBA00011484"/>
    </source>
</evidence>
<evidence type="ECO:0000313" key="14">
    <source>
        <dbReference type="EMBL" id="XAY04401.1"/>
    </source>
</evidence>
<dbReference type="PANTHER" id="PTHR43178">
    <property type="entry name" value="DIHYDROLIPOAMIDE ACETYLTRANSFERASE COMPONENT OF PYRUVATE DEHYDROGENASE COMPLEX"/>
    <property type="match status" value="1"/>
</dbReference>
<dbReference type="Pfam" id="PF00198">
    <property type="entry name" value="2-oxoacid_dh"/>
    <property type="match status" value="1"/>
</dbReference>
<dbReference type="InterPro" id="IPR000089">
    <property type="entry name" value="Biotin_lipoyl"/>
</dbReference>
<evidence type="ECO:0000256" key="8">
    <source>
        <dbReference type="ARBA" id="ARBA00025211"/>
    </source>
</evidence>
<dbReference type="EMBL" id="CP114014">
    <property type="protein sequence ID" value="XAY04401.1"/>
    <property type="molecule type" value="Genomic_DNA"/>
</dbReference>
<keyword evidence="5" id="KW-0677">Repeat</keyword>
<proteinExistence type="inferred from homology"/>
<comment type="subunit">
    <text evidence="3">Forms a 24-polypeptide structural core with octahedral symmetry.</text>
</comment>
<feature type="compositionally biased region" description="Low complexity" evidence="11">
    <location>
        <begin position="103"/>
        <end position="128"/>
    </location>
</feature>
<evidence type="ECO:0000256" key="5">
    <source>
        <dbReference type="ARBA" id="ARBA00022737"/>
    </source>
</evidence>
<dbReference type="PANTHER" id="PTHR43178:SF2">
    <property type="entry name" value="DIHYDROLIPOYLLYSINE-RESIDUE ACETYLTRANSFERASE COMPONENT OF PYRUVATE DEHYDROGENASE COMPLEX"/>
    <property type="match status" value="1"/>
</dbReference>
<dbReference type="SUPFAM" id="SSF52777">
    <property type="entry name" value="CoA-dependent acyltransferases"/>
    <property type="match status" value="1"/>
</dbReference>
<evidence type="ECO:0000259" key="13">
    <source>
        <dbReference type="PROSITE" id="PS51826"/>
    </source>
</evidence>
<dbReference type="GO" id="GO:0031405">
    <property type="term" value="F:lipoic acid binding"/>
    <property type="evidence" value="ECO:0007669"/>
    <property type="project" value="TreeGrafter"/>
</dbReference>
<dbReference type="Pfam" id="PF00364">
    <property type="entry name" value="Biotin_lipoyl"/>
    <property type="match status" value="1"/>
</dbReference>
<comment type="catalytic activity">
    <reaction evidence="9">
        <text>N(6)-[(R)-dihydrolipoyl]-L-lysyl-[protein] + acetyl-CoA = N(6)-[(R)-S(8)-acetyldihydrolipoyl]-L-lysyl-[protein] + CoA</text>
        <dbReference type="Rhea" id="RHEA:17017"/>
        <dbReference type="Rhea" id="RHEA-COMP:10475"/>
        <dbReference type="Rhea" id="RHEA-COMP:10478"/>
        <dbReference type="ChEBI" id="CHEBI:57287"/>
        <dbReference type="ChEBI" id="CHEBI:57288"/>
        <dbReference type="ChEBI" id="CHEBI:83100"/>
        <dbReference type="ChEBI" id="CHEBI:83111"/>
        <dbReference type="EC" id="2.3.1.12"/>
    </reaction>
</comment>
<dbReference type="EC" id="2.3.1.-" evidence="10"/>
<dbReference type="Gene3D" id="4.10.320.10">
    <property type="entry name" value="E3-binding domain"/>
    <property type="match status" value="1"/>
</dbReference>
<evidence type="ECO:0000259" key="12">
    <source>
        <dbReference type="PROSITE" id="PS50968"/>
    </source>
</evidence>
<dbReference type="SUPFAM" id="SSF51230">
    <property type="entry name" value="Single hybrid motif"/>
    <property type="match status" value="1"/>
</dbReference>
<evidence type="ECO:0000256" key="11">
    <source>
        <dbReference type="SAM" id="MobiDB-lite"/>
    </source>
</evidence>
<feature type="domain" description="Lipoyl-binding" evidence="12">
    <location>
        <begin position="4"/>
        <end position="78"/>
    </location>
</feature>
<dbReference type="CDD" id="cd06849">
    <property type="entry name" value="lipoyl_domain"/>
    <property type="match status" value="1"/>
</dbReference>
<comment type="function">
    <text evidence="8">The pyruvate dehydrogenase complex catalyzes the overall conversion of pyruvate to acetyl-CoA and CO(2). It contains multiple copies of three enzymatic components: pyruvate dehydrogenase (E1), dihydrolipoamide acetyltransferase (E2) and lipoamide dehydrogenase (E3).</text>
</comment>
<dbReference type="FunFam" id="3.30.559.10:FF:000004">
    <property type="entry name" value="Acetyltransferase component of pyruvate dehydrogenase complex"/>
    <property type="match status" value="1"/>
</dbReference>